<keyword evidence="5" id="KW-0614">Plasmid</keyword>
<evidence type="ECO:0000313" key="6">
    <source>
        <dbReference type="Proteomes" id="UP000027186"/>
    </source>
</evidence>
<dbReference type="Proteomes" id="UP000027186">
    <property type="component" value="Plasmid AbAZ39_p5"/>
</dbReference>
<dbReference type="EMBL" id="CP007798">
    <property type="protein sequence ID" value="AIB16645.1"/>
    <property type="molecule type" value="Genomic_DNA"/>
</dbReference>
<evidence type="ECO:0000256" key="1">
    <source>
        <dbReference type="ARBA" id="ARBA00006739"/>
    </source>
</evidence>
<gene>
    <name evidence="5" type="ORF">ABAZ39_32930</name>
</gene>
<dbReference type="KEGG" id="abq:ABAZ39_32930"/>
<dbReference type="Pfam" id="PF13692">
    <property type="entry name" value="Glyco_trans_1_4"/>
    <property type="match status" value="1"/>
</dbReference>
<dbReference type="SUPFAM" id="SSF53756">
    <property type="entry name" value="UDP-Glycosyltransferase/glycogen phosphorylase"/>
    <property type="match status" value="1"/>
</dbReference>
<accession>A0A060DVD1</accession>
<reference evidence="5 6" key="1">
    <citation type="journal article" date="2014" name="Genome Announc.">
        <title>Complete Genome Sequence of the Model Rhizosphere Strain Azospirillum brasilense Az39, Successfully Applied in Agriculture.</title>
        <authorList>
            <person name="Rivera D."/>
            <person name="Revale S."/>
            <person name="Molina R."/>
            <person name="Gualpa J."/>
            <person name="Puente M."/>
            <person name="Maroniche G."/>
            <person name="Paris G."/>
            <person name="Baker D."/>
            <person name="Clavijo B."/>
            <person name="McLay K."/>
            <person name="Spaepen S."/>
            <person name="Perticari A."/>
            <person name="Vazquez M."/>
            <person name="Wisniewski-Dye F."/>
            <person name="Watkins C."/>
            <person name="Martinez-Abarca F."/>
            <person name="Vanderleyden J."/>
            <person name="Cassan F."/>
        </authorList>
    </citation>
    <scope>NUCLEOTIDE SEQUENCE [LARGE SCALE GENOMIC DNA]</scope>
    <source>
        <strain evidence="5 6">Az39</strain>
        <plasmid evidence="5">AbAZ39_p5</plasmid>
    </source>
</reference>
<dbReference type="InterPro" id="IPR029044">
    <property type="entry name" value="Nucleotide-diphossugar_trans"/>
</dbReference>
<proteinExistence type="inferred from homology"/>
<sequence>MNDSPMKPYDVFVFPVIDWTFRHQRPQQLALELARRGHRIFYLTVDFAPADTARPYLFWDQPEENVFVVQLRCPGEAPSIYKQMPSPEQAGALLDAIDALRRNCGVGTTVSIVDLPFWRPIAMAMQGNLVVYDCMDYHPGFLNNESSMLVEEDRLIHEADLVLTTAAGLSDIVGRLRENTLIRNACDVTHFLRRPDRPVRRLSERPVVGYFGAIDHWFDVNLLVASARAYPDWDFILIGNSHGSDISPARALPNVRFLGEIPYAILPEYAHGFDVCIIPFEITELTLNTNPVKMYEYLATGRPMVGTAMPEIRIGRDGLVFVGEDHADFIAKLGQAMAVHDDPRLVEERVAYARAQTWGARIAQFDEALVPFFPKVSVVVLVYNGLELTRRCLDSIAANSHYPNLELILVDNASPQTEVRDLLVAFAKDRPWVKLVLNDRNLGFSGGNNAGLRVATGDYMVLLNNDTQVTRGWIFDMLRHFRRDPGIGMVGPVTNNIGNEARIEIAYDGHEAMCAASRLYVEARRGRTMPSDTVAFFCVMFSRAVFEGVGELDEIFGIGMFEDDDYCRRTRDAGFKVVIADDVFIHHELSASLNALGLERRQKLFEENKRLYEQKWGAWTPHKYRDPEAPQTVPAQTV</sequence>
<dbReference type="AlphaFoldDB" id="A0A060DVD1"/>
<name>A0A060DVD1_9PROT</name>
<evidence type="ECO:0000259" key="4">
    <source>
        <dbReference type="Pfam" id="PF00535"/>
    </source>
</evidence>
<dbReference type="Gene3D" id="3.90.550.10">
    <property type="entry name" value="Spore Coat Polysaccharide Biosynthesis Protein SpsA, Chain A"/>
    <property type="match status" value="1"/>
</dbReference>
<dbReference type="Pfam" id="PF00535">
    <property type="entry name" value="Glycos_transf_2"/>
    <property type="match status" value="1"/>
</dbReference>
<feature type="domain" description="Glycosyltransferase 2-like" evidence="4">
    <location>
        <begin position="377"/>
        <end position="547"/>
    </location>
</feature>
<evidence type="ECO:0000256" key="3">
    <source>
        <dbReference type="ARBA" id="ARBA00022679"/>
    </source>
</evidence>
<dbReference type="CDD" id="cd04186">
    <property type="entry name" value="GT_2_like_c"/>
    <property type="match status" value="1"/>
</dbReference>
<dbReference type="SUPFAM" id="SSF53448">
    <property type="entry name" value="Nucleotide-diphospho-sugar transferases"/>
    <property type="match status" value="1"/>
</dbReference>
<dbReference type="RefSeq" id="WP_051658832.1">
    <property type="nucleotide sequence ID" value="NZ_CP007798.1"/>
</dbReference>
<geneLocation type="plasmid" evidence="5 6">
    <name>AbAZ39_p5</name>
</geneLocation>
<comment type="similarity">
    <text evidence="1">Belongs to the glycosyltransferase 2 family.</text>
</comment>
<dbReference type="Gene3D" id="3.40.50.2000">
    <property type="entry name" value="Glycogen Phosphorylase B"/>
    <property type="match status" value="1"/>
</dbReference>
<dbReference type="PANTHER" id="PTHR43179:SF12">
    <property type="entry name" value="GALACTOFURANOSYLTRANSFERASE GLFT2"/>
    <property type="match status" value="1"/>
</dbReference>
<dbReference type="InterPro" id="IPR001173">
    <property type="entry name" value="Glyco_trans_2-like"/>
</dbReference>
<protein>
    <recommendedName>
        <fullName evidence="4">Glycosyltransferase 2-like domain-containing protein</fullName>
    </recommendedName>
</protein>
<evidence type="ECO:0000256" key="2">
    <source>
        <dbReference type="ARBA" id="ARBA00022676"/>
    </source>
</evidence>
<keyword evidence="2" id="KW-0328">Glycosyltransferase</keyword>
<evidence type="ECO:0000313" key="5">
    <source>
        <dbReference type="EMBL" id="AIB16645.1"/>
    </source>
</evidence>
<dbReference type="PANTHER" id="PTHR43179">
    <property type="entry name" value="RHAMNOSYLTRANSFERASE WBBL"/>
    <property type="match status" value="1"/>
</dbReference>
<keyword evidence="3" id="KW-0808">Transferase</keyword>
<organism evidence="5 6">
    <name type="scientific">Azospirillum argentinense</name>
    <dbReference type="NCBI Taxonomy" id="2970906"/>
    <lineage>
        <taxon>Bacteria</taxon>
        <taxon>Pseudomonadati</taxon>
        <taxon>Pseudomonadota</taxon>
        <taxon>Alphaproteobacteria</taxon>
        <taxon>Rhodospirillales</taxon>
        <taxon>Azospirillaceae</taxon>
        <taxon>Azospirillum</taxon>
    </lineage>
</organism>
<dbReference type="GO" id="GO:0016757">
    <property type="term" value="F:glycosyltransferase activity"/>
    <property type="evidence" value="ECO:0007669"/>
    <property type="project" value="UniProtKB-KW"/>
</dbReference>